<dbReference type="GO" id="GO:0008115">
    <property type="term" value="F:sarcosine oxidase activity"/>
    <property type="evidence" value="ECO:0007669"/>
    <property type="project" value="InterPro"/>
</dbReference>
<sequence>MFHIHCPYCDEWREEEEFHPRGQAHIARPEDPAGCSDEQWGDYLFFRDNPRGIHHELWVHAVGCRKFFNVTRHTQSYEILETYRIGERPRFTRDNPDGVVASAPESLDDSDIATAAQEVRA</sequence>
<dbReference type="EMBL" id="CP098827">
    <property type="protein sequence ID" value="XBO71891.1"/>
    <property type="molecule type" value="Genomic_DNA"/>
</dbReference>
<reference evidence="2" key="1">
    <citation type="submission" date="2022-06" db="EMBL/GenBank/DDBJ databases">
        <title>A novel DMS-producing enzyme.</title>
        <authorList>
            <person name="Zhang Y."/>
        </authorList>
    </citation>
    <scope>NUCLEOTIDE SEQUENCE</scope>
    <source>
        <strain evidence="2">RT37</strain>
    </source>
</reference>
<feature type="region of interest" description="Disordered" evidence="1">
    <location>
        <begin position="93"/>
        <end position="121"/>
    </location>
</feature>
<accession>A0AAU7KJJ4</accession>
<evidence type="ECO:0000313" key="2">
    <source>
        <dbReference type="EMBL" id="XBO71891.1"/>
    </source>
</evidence>
<dbReference type="AlphaFoldDB" id="A0AAU7KJJ4"/>
<gene>
    <name evidence="2" type="ORF">NFG58_04050</name>
</gene>
<dbReference type="InterPro" id="IPR006279">
    <property type="entry name" value="SoxD"/>
</dbReference>
<dbReference type="Pfam" id="PF04267">
    <property type="entry name" value="SoxD"/>
    <property type="match status" value="1"/>
</dbReference>
<dbReference type="GO" id="GO:0046653">
    <property type="term" value="P:tetrahydrofolate metabolic process"/>
    <property type="evidence" value="ECO:0007669"/>
    <property type="project" value="InterPro"/>
</dbReference>
<organism evidence="2">
    <name type="scientific">Halomonas sp. RT37</name>
    <dbReference type="NCBI Taxonomy" id="2950872"/>
    <lineage>
        <taxon>Bacteria</taxon>
        <taxon>Pseudomonadati</taxon>
        <taxon>Pseudomonadota</taxon>
        <taxon>Gammaproteobacteria</taxon>
        <taxon>Oceanospirillales</taxon>
        <taxon>Halomonadaceae</taxon>
        <taxon>Halomonas</taxon>
    </lineage>
</organism>
<dbReference type="RefSeq" id="WP_108131358.1">
    <property type="nucleotide sequence ID" value="NZ_CP098827.1"/>
</dbReference>
<evidence type="ECO:0000256" key="1">
    <source>
        <dbReference type="SAM" id="MobiDB-lite"/>
    </source>
</evidence>
<protein>
    <submittedName>
        <fullName evidence="2">Sarcosine oxidase subunit delta</fullName>
    </submittedName>
</protein>
<dbReference type="Gene3D" id="3.30.2270.10">
    <property type="entry name" value="Folate-binding superfamily"/>
    <property type="match status" value="1"/>
</dbReference>
<dbReference type="NCBIfam" id="TIGR01374">
    <property type="entry name" value="soxD"/>
    <property type="match status" value="1"/>
</dbReference>
<dbReference type="InterPro" id="IPR038561">
    <property type="entry name" value="SoxD_sf"/>
</dbReference>
<name>A0AAU7KJJ4_9GAMM</name>
<proteinExistence type="predicted"/>